<evidence type="ECO:0000256" key="5">
    <source>
        <dbReference type="ARBA" id="ARBA00023136"/>
    </source>
</evidence>
<evidence type="ECO:0000256" key="4">
    <source>
        <dbReference type="ARBA" id="ARBA00022989"/>
    </source>
</evidence>
<dbReference type="InterPro" id="IPR031933">
    <property type="entry name" value="UPF0767"/>
</dbReference>
<comment type="similarity">
    <text evidence="2">Belongs to the SMIM12 family.</text>
</comment>
<dbReference type="PANTHER" id="PTHR28599:SF1">
    <property type="entry name" value="SMALL INTEGRAL MEMBRANE PROTEIN 12"/>
    <property type="match status" value="1"/>
</dbReference>
<feature type="transmembrane region" description="Helical" evidence="6">
    <location>
        <begin position="91"/>
        <end position="110"/>
    </location>
</feature>
<evidence type="ECO:0000313" key="7">
    <source>
        <dbReference type="EMBL" id="KAJ7336530.1"/>
    </source>
</evidence>
<dbReference type="Proteomes" id="UP001163046">
    <property type="component" value="Unassembled WGS sequence"/>
</dbReference>
<keyword evidence="8" id="KW-1185">Reference proteome</keyword>
<proteinExistence type="inferred from homology"/>
<dbReference type="GO" id="GO:0016020">
    <property type="term" value="C:membrane"/>
    <property type="evidence" value="ECO:0007669"/>
    <property type="project" value="UniProtKB-SubCell"/>
</dbReference>
<dbReference type="EMBL" id="MU827782">
    <property type="protein sequence ID" value="KAJ7336530.1"/>
    <property type="molecule type" value="Genomic_DNA"/>
</dbReference>
<gene>
    <name evidence="7" type="ORF">OS493_011740</name>
</gene>
<keyword evidence="5 6" id="KW-0472">Membrane</keyword>
<keyword evidence="4 6" id="KW-1133">Transmembrane helix</keyword>
<evidence type="ECO:0000256" key="2">
    <source>
        <dbReference type="ARBA" id="ARBA00007304"/>
    </source>
</evidence>
<sequence length="188" mass="21328">MSTIRKVIRSKDECYTFHKKCGRVGAVGYYVENRLKNGDKWVKEKQSTLEERTLRQIDALEDPTKREAQSSLSISLSIMVWPLIMGAVRAYAPYIVLPIAVAVGTVGYYAETRLRKNDKWAKQKPSTLEERTLRQIDALEDPTKVQSLKYKEGIPQTMFERNQGYKTGFTGRSIELGETASADANTQS</sequence>
<evidence type="ECO:0000313" key="8">
    <source>
        <dbReference type="Proteomes" id="UP001163046"/>
    </source>
</evidence>
<protein>
    <submittedName>
        <fullName evidence="7">Uncharacterized protein</fullName>
    </submittedName>
</protein>
<evidence type="ECO:0000256" key="6">
    <source>
        <dbReference type="SAM" id="Phobius"/>
    </source>
</evidence>
<dbReference type="Pfam" id="PF15990">
    <property type="entry name" value="UPF0767"/>
    <property type="match status" value="1"/>
</dbReference>
<dbReference type="PANTHER" id="PTHR28599">
    <property type="entry name" value="SMALL INTEGRAL MEMBRANE PROTEIN 12"/>
    <property type="match status" value="1"/>
</dbReference>
<dbReference type="OrthoDB" id="5985254at2759"/>
<name>A0A9X0CFR8_9CNID</name>
<comment type="subcellular location">
    <subcellularLocation>
        <location evidence="1">Membrane</location>
        <topology evidence="1">Single-pass membrane protein</topology>
    </subcellularLocation>
</comment>
<evidence type="ECO:0000256" key="1">
    <source>
        <dbReference type="ARBA" id="ARBA00004167"/>
    </source>
</evidence>
<dbReference type="AlphaFoldDB" id="A0A9X0CFR8"/>
<accession>A0A9X0CFR8</accession>
<comment type="caution">
    <text evidence="7">The sequence shown here is derived from an EMBL/GenBank/DDBJ whole genome shotgun (WGS) entry which is preliminary data.</text>
</comment>
<keyword evidence="3 6" id="KW-0812">Transmembrane</keyword>
<evidence type="ECO:0000256" key="3">
    <source>
        <dbReference type="ARBA" id="ARBA00022692"/>
    </source>
</evidence>
<reference evidence="7" key="1">
    <citation type="submission" date="2023-01" db="EMBL/GenBank/DDBJ databases">
        <title>Genome assembly of the deep-sea coral Lophelia pertusa.</title>
        <authorList>
            <person name="Herrera S."/>
            <person name="Cordes E."/>
        </authorList>
    </citation>
    <scope>NUCLEOTIDE SEQUENCE</scope>
    <source>
        <strain evidence="7">USNM1676648</strain>
        <tissue evidence="7">Polyp</tissue>
    </source>
</reference>
<organism evidence="7 8">
    <name type="scientific">Desmophyllum pertusum</name>
    <dbReference type="NCBI Taxonomy" id="174260"/>
    <lineage>
        <taxon>Eukaryota</taxon>
        <taxon>Metazoa</taxon>
        <taxon>Cnidaria</taxon>
        <taxon>Anthozoa</taxon>
        <taxon>Hexacorallia</taxon>
        <taxon>Scleractinia</taxon>
        <taxon>Caryophylliina</taxon>
        <taxon>Caryophylliidae</taxon>
        <taxon>Desmophyllum</taxon>
    </lineage>
</organism>